<dbReference type="OrthoDB" id="778454at2759"/>
<accession>A0A9Q3KVN3</accession>
<gene>
    <name evidence="1" type="ORF">O181_126751</name>
</gene>
<dbReference type="EMBL" id="AVOT02125721">
    <property type="protein sequence ID" value="MBW0587036.1"/>
    <property type="molecule type" value="Genomic_DNA"/>
</dbReference>
<keyword evidence="2" id="KW-1185">Reference proteome</keyword>
<evidence type="ECO:0000313" key="1">
    <source>
        <dbReference type="EMBL" id="MBW0587036.1"/>
    </source>
</evidence>
<evidence type="ECO:0000313" key="2">
    <source>
        <dbReference type="Proteomes" id="UP000765509"/>
    </source>
</evidence>
<proteinExistence type="predicted"/>
<protein>
    <submittedName>
        <fullName evidence="1">Uncharacterized protein</fullName>
    </submittedName>
</protein>
<dbReference type="Proteomes" id="UP000765509">
    <property type="component" value="Unassembled WGS sequence"/>
</dbReference>
<organism evidence="1 2">
    <name type="scientific">Austropuccinia psidii MF-1</name>
    <dbReference type="NCBI Taxonomy" id="1389203"/>
    <lineage>
        <taxon>Eukaryota</taxon>
        <taxon>Fungi</taxon>
        <taxon>Dikarya</taxon>
        <taxon>Basidiomycota</taxon>
        <taxon>Pucciniomycotina</taxon>
        <taxon>Pucciniomycetes</taxon>
        <taxon>Pucciniales</taxon>
        <taxon>Sphaerophragmiaceae</taxon>
        <taxon>Austropuccinia</taxon>
    </lineage>
</organism>
<dbReference type="AlphaFoldDB" id="A0A9Q3KVN3"/>
<sequence length="102" mass="11566">MQALEKRLRGIGGPSAAIVGLLENDVFVLPSRDERRIHFFVERSAFHTVIGRSFLEDNGIRLEKSQKQGEIISYKESDGRRLYIPLCTSDAKGWHRGPPRGM</sequence>
<reference evidence="1" key="1">
    <citation type="submission" date="2021-03" db="EMBL/GenBank/DDBJ databases">
        <title>Draft genome sequence of rust myrtle Austropuccinia psidii MF-1, a brazilian biotype.</title>
        <authorList>
            <person name="Quecine M.C."/>
            <person name="Pachon D.M.R."/>
            <person name="Bonatelli M.L."/>
            <person name="Correr F.H."/>
            <person name="Franceschini L.M."/>
            <person name="Leite T.F."/>
            <person name="Margarido G.R.A."/>
            <person name="Almeida C.A."/>
            <person name="Ferrarezi J.A."/>
            <person name="Labate C.A."/>
        </authorList>
    </citation>
    <scope>NUCLEOTIDE SEQUENCE</scope>
    <source>
        <strain evidence="1">MF-1</strain>
    </source>
</reference>
<comment type="caution">
    <text evidence="1">The sequence shown here is derived from an EMBL/GenBank/DDBJ whole genome shotgun (WGS) entry which is preliminary data.</text>
</comment>
<name>A0A9Q3KVN3_9BASI</name>